<keyword evidence="7 19" id="KW-1003">Cell membrane</keyword>
<comment type="catalytic activity">
    <reaction evidence="18 19">
        <text>alpha-ribazole 5'-phosphate + adenosylcob(III)inamide-GDP = adenosylcob(III)alamin 5'-phosphate + GMP + H(+)</text>
        <dbReference type="Rhea" id="RHEA:23560"/>
        <dbReference type="ChEBI" id="CHEBI:15378"/>
        <dbReference type="ChEBI" id="CHEBI:57918"/>
        <dbReference type="ChEBI" id="CHEBI:58115"/>
        <dbReference type="ChEBI" id="CHEBI:60487"/>
        <dbReference type="ChEBI" id="CHEBI:60493"/>
        <dbReference type="EC" id="2.7.8.26"/>
    </reaction>
</comment>
<comment type="function">
    <text evidence="14 19">Joins adenosylcobinamide-GDP and alpha-ribazole to generate adenosylcobalamin (Ado-cobalamin). Also synthesizes adenosylcobalamin 5'-phosphate from adenosylcobinamide-GDP and alpha-ribazole 5'-phosphate.</text>
</comment>
<dbReference type="GO" id="GO:0051073">
    <property type="term" value="F:adenosylcobinamide-GDP ribazoletransferase activity"/>
    <property type="evidence" value="ECO:0007669"/>
    <property type="project" value="UniProtKB-UniRule"/>
</dbReference>
<evidence type="ECO:0000256" key="1">
    <source>
        <dbReference type="ARBA" id="ARBA00001946"/>
    </source>
</evidence>
<evidence type="ECO:0000256" key="2">
    <source>
        <dbReference type="ARBA" id="ARBA00004651"/>
    </source>
</evidence>
<evidence type="ECO:0000313" key="21">
    <source>
        <dbReference type="Proteomes" id="UP000540656"/>
    </source>
</evidence>
<evidence type="ECO:0000256" key="17">
    <source>
        <dbReference type="ARBA" id="ARBA00048623"/>
    </source>
</evidence>
<reference evidence="20 21" key="1">
    <citation type="submission" date="2020-07" db="EMBL/GenBank/DDBJ databases">
        <title>Sequencing the genomes of 1000 actinobacteria strains.</title>
        <authorList>
            <person name="Klenk H.-P."/>
        </authorList>
    </citation>
    <scope>NUCLEOTIDE SEQUENCE [LARGE SCALE GENOMIC DNA]</scope>
    <source>
        <strain evidence="20 21">DSM 23819</strain>
    </source>
</reference>
<comment type="catalytic activity">
    <reaction evidence="17 19">
        <text>alpha-ribazole + adenosylcob(III)inamide-GDP = adenosylcob(III)alamin + GMP + H(+)</text>
        <dbReference type="Rhea" id="RHEA:16049"/>
        <dbReference type="ChEBI" id="CHEBI:10329"/>
        <dbReference type="ChEBI" id="CHEBI:15378"/>
        <dbReference type="ChEBI" id="CHEBI:18408"/>
        <dbReference type="ChEBI" id="CHEBI:58115"/>
        <dbReference type="ChEBI" id="CHEBI:60487"/>
        <dbReference type="EC" id="2.7.8.26"/>
    </reaction>
</comment>
<accession>A0A7Y9UVI0</accession>
<evidence type="ECO:0000256" key="10">
    <source>
        <dbReference type="ARBA" id="ARBA00022692"/>
    </source>
</evidence>
<name>A0A7Y9UVI0_9ACTN</name>
<comment type="pathway">
    <text evidence="3 19">Cofactor biosynthesis; adenosylcobalamin biosynthesis; adenosylcobalamin from cob(II)yrinate a,c-diamide: step 7/7.</text>
</comment>
<evidence type="ECO:0000256" key="7">
    <source>
        <dbReference type="ARBA" id="ARBA00022475"/>
    </source>
</evidence>
<dbReference type="GO" id="GO:0009236">
    <property type="term" value="P:cobalamin biosynthetic process"/>
    <property type="evidence" value="ECO:0007669"/>
    <property type="project" value="UniProtKB-UniRule"/>
</dbReference>
<feature type="transmembrane region" description="Helical" evidence="19">
    <location>
        <begin position="181"/>
        <end position="200"/>
    </location>
</feature>
<keyword evidence="13 19" id="KW-0472">Membrane</keyword>
<dbReference type="GO" id="GO:0008818">
    <property type="term" value="F:cobalamin 5'-phosphate synthase activity"/>
    <property type="evidence" value="ECO:0007669"/>
    <property type="project" value="UniProtKB-UniRule"/>
</dbReference>
<evidence type="ECO:0000256" key="8">
    <source>
        <dbReference type="ARBA" id="ARBA00022573"/>
    </source>
</evidence>
<evidence type="ECO:0000256" key="4">
    <source>
        <dbReference type="ARBA" id="ARBA00010561"/>
    </source>
</evidence>
<dbReference type="PANTHER" id="PTHR34148">
    <property type="entry name" value="ADENOSYLCOBINAMIDE-GDP RIBAZOLETRANSFERASE"/>
    <property type="match status" value="1"/>
</dbReference>
<keyword evidence="10 19" id="KW-0812">Transmembrane</keyword>
<feature type="transmembrane region" description="Helical" evidence="19">
    <location>
        <begin position="32"/>
        <end position="52"/>
    </location>
</feature>
<evidence type="ECO:0000256" key="14">
    <source>
        <dbReference type="ARBA" id="ARBA00025228"/>
    </source>
</evidence>
<comment type="caution">
    <text evidence="20">The sequence shown here is derived from an EMBL/GenBank/DDBJ whole genome shotgun (WGS) entry which is preliminary data.</text>
</comment>
<protein>
    <recommendedName>
        <fullName evidence="6 19">Adenosylcobinamide-GDP ribazoletransferase</fullName>
        <ecNumber evidence="5 19">2.7.8.26</ecNumber>
    </recommendedName>
    <alternativeName>
        <fullName evidence="16 19">Cobalamin synthase</fullName>
    </alternativeName>
    <alternativeName>
        <fullName evidence="15 19">Cobalamin-5'-phosphate synthase</fullName>
    </alternativeName>
</protein>
<evidence type="ECO:0000313" key="20">
    <source>
        <dbReference type="EMBL" id="NYG57300.1"/>
    </source>
</evidence>
<dbReference type="EMBL" id="JACCAA010000001">
    <property type="protein sequence ID" value="NYG57300.1"/>
    <property type="molecule type" value="Genomic_DNA"/>
</dbReference>
<keyword evidence="12 19" id="KW-1133">Transmembrane helix</keyword>
<comment type="cofactor">
    <cofactor evidence="1 19">
        <name>Mg(2+)</name>
        <dbReference type="ChEBI" id="CHEBI:18420"/>
    </cofactor>
</comment>
<dbReference type="Proteomes" id="UP000540656">
    <property type="component" value="Unassembled WGS sequence"/>
</dbReference>
<evidence type="ECO:0000256" key="19">
    <source>
        <dbReference type="HAMAP-Rule" id="MF_00719"/>
    </source>
</evidence>
<feature type="transmembrane region" description="Helical" evidence="19">
    <location>
        <begin position="242"/>
        <end position="260"/>
    </location>
</feature>
<feature type="transmembrane region" description="Helical" evidence="19">
    <location>
        <begin position="109"/>
        <end position="128"/>
    </location>
</feature>
<keyword evidence="8 19" id="KW-0169">Cobalamin biosynthesis</keyword>
<dbReference type="RefSeq" id="WP_218855374.1">
    <property type="nucleotide sequence ID" value="NZ_JACCAA010000001.1"/>
</dbReference>
<dbReference type="InterPro" id="IPR003805">
    <property type="entry name" value="CobS"/>
</dbReference>
<comment type="subcellular location">
    <subcellularLocation>
        <location evidence="2 19">Cell membrane</location>
        <topology evidence="2 19">Multi-pass membrane protein</topology>
    </subcellularLocation>
</comment>
<evidence type="ECO:0000256" key="12">
    <source>
        <dbReference type="ARBA" id="ARBA00022989"/>
    </source>
</evidence>
<dbReference type="GO" id="GO:0005886">
    <property type="term" value="C:plasma membrane"/>
    <property type="evidence" value="ECO:0007669"/>
    <property type="project" value="UniProtKB-SubCell"/>
</dbReference>
<evidence type="ECO:0000256" key="13">
    <source>
        <dbReference type="ARBA" id="ARBA00023136"/>
    </source>
</evidence>
<proteinExistence type="inferred from homology"/>
<organism evidence="20 21">
    <name type="scientific">Nocardioides daedukensis</name>
    <dbReference type="NCBI Taxonomy" id="634462"/>
    <lineage>
        <taxon>Bacteria</taxon>
        <taxon>Bacillati</taxon>
        <taxon>Actinomycetota</taxon>
        <taxon>Actinomycetes</taxon>
        <taxon>Propionibacteriales</taxon>
        <taxon>Nocardioidaceae</taxon>
        <taxon>Nocardioides</taxon>
    </lineage>
</organism>
<evidence type="ECO:0000256" key="3">
    <source>
        <dbReference type="ARBA" id="ARBA00004663"/>
    </source>
</evidence>
<dbReference type="HAMAP" id="MF_00719">
    <property type="entry name" value="CobS"/>
    <property type="match status" value="1"/>
</dbReference>
<feature type="transmembrane region" description="Helical" evidence="19">
    <location>
        <begin position="212"/>
        <end position="230"/>
    </location>
</feature>
<evidence type="ECO:0000256" key="18">
    <source>
        <dbReference type="ARBA" id="ARBA00049504"/>
    </source>
</evidence>
<evidence type="ECO:0000256" key="6">
    <source>
        <dbReference type="ARBA" id="ARBA00015850"/>
    </source>
</evidence>
<comment type="similarity">
    <text evidence="4 19">Belongs to the CobS family.</text>
</comment>
<feature type="transmembrane region" description="Helical" evidence="19">
    <location>
        <begin position="140"/>
        <end position="161"/>
    </location>
</feature>
<dbReference type="EC" id="2.7.8.26" evidence="5 19"/>
<dbReference type="PANTHER" id="PTHR34148:SF1">
    <property type="entry name" value="ADENOSYLCOBINAMIDE-GDP RIBAZOLETRANSFERASE"/>
    <property type="match status" value="1"/>
</dbReference>
<keyword evidence="9 19" id="KW-0808">Transferase</keyword>
<gene>
    <name evidence="19" type="primary">cobS</name>
    <name evidence="20" type="ORF">BJ980_000223</name>
</gene>
<evidence type="ECO:0000256" key="11">
    <source>
        <dbReference type="ARBA" id="ARBA00022842"/>
    </source>
</evidence>
<evidence type="ECO:0000256" key="15">
    <source>
        <dbReference type="ARBA" id="ARBA00032605"/>
    </source>
</evidence>
<sequence>MNAWFLMLGTLSVLRVPAPTRVDRSVAGTAMILAPVGGAVLAVLTAVPLWLLTEQQWSPSALVLAAAVLAALALLTRGMHLDGLADVADGLGSGRRGEAGLAIMKRSDIGPFGVVTLLLALLLQAAALAQAISSGEGAAVLVLALVVSRGLLPLLCTQWFPAARPDGLGATVATSVGTSRLLASAALTVVLSAGLVWLLGSSDLDAPTCLRLAAASVAALVPGLLLALRARNRFGGVNGDVYGAGVETTFTATLLFAAVVL</sequence>
<dbReference type="AlphaFoldDB" id="A0A7Y9UVI0"/>
<dbReference type="UniPathway" id="UPA00148">
    <property type="reaction ID" value="UER00238"/>
</dbReference>
<keyword evidence="11 19" id="KW-0460">Magnesium</keyword>
<evidence type="ECO:0000256" key="16">
    <source>
        <dbReference type="ARBA" id="ARBA00032853"/>
    </source>
</evidence>
<evidence type="ECO:0000256" key="5">
    <source>
        <dbReference type="ARBA" id="ARBA00013200"/>
    </source>
</evidence>
<keyword evidence="21" id="KW-1185">Reference proteome</keyword>
<dbReference type="Pfam" id="PF02654">
    <property type="entry name" value="CobS"/>
    <property type="match status" value="1"/>
</dbReference>
<evidence type="ECO:0000256" key="9">
    <source>
        <dbReference type="ARBA" id="ARBA00022679"/>
    </source>
</evidence>
<feature type="transmembrane region" description="Helical" evidence="19">
    <location>
        <begin position="59"/>
        <end position="76"/>
    </location>
</feature>